<feature type="compositionally biased region" description="Low complexity" evidence="1">
    <location>
        <begin position="143"/>
        <end position="153"/>
    </location>
</feature>
<feature type="region of interest" description="Disordered" evidence="1">
    <location>
        <begin position="143"/>
        <end position="199"/>
    </location>
</feature>
<keyword evidence="3" id="KW-1185">Reference proteome</keyword>
<protein>
    <submittedName>
        <fullName evidence="2">Uncharacterized protein</fullName>
    </submittedName>
</protein>
<accession>A0A0L6UAF7</accession>
<feature type="compositionally biased region" description="Polar residues" evidence="1">
    <location>
        <begin position="163"/>
        <end position="174"/>
    </location>
</feature>
<dbReference type="AlphaFoldDB" id="A0A0L6UAF7"/>
<gene>
    <name evidence="2" type="ORF">VP01_801g12</name>
</gene>
<name>A0A0L6UAF7_9BASI</name>
<organism evidence="2 3">
    <name type="scientific">Puccinia sorghi</name>
    <dbReference type="NCBI Taxonomy" id="27349"/>
    <lineage>
        <taxon>Eukaryota</taxon>
        <taxon>Fungi</taxon>
        <taxon>Dikarya</taxon>
        <taxon>Basidiomycota</taxon>
        <taxon>Pucciniomycotina</taxon>
        <taxon>Pucciniomycetes</taxon>
        <taxon>Pucciniales</taxon>
        <taxon>Pucciniaceae</taxon>
        <taxon>Puccinia</taxon>
    </lineage>
</organism>
<feature type="region of interest" description="Disordered" evidence="1">
    <location>
        <begin position="1"/>
        <end position="46"/>
    </location>
</feature>
<dbReference type="EMBL" id="LAVV01013517">
    <property type="protein sequence ID" value="KNZ45539.1"/>
    <property type="molecule type" value="Genomic_DNA"/>
</dbReference>
<dbReference type="Proteomes" id="UP000037035">
    <property type="component" value="Unassembled WGS sequence"/>
</dbReference>
<feature type="region of interest" description="Disordered" evidence="1">
    <location>
        <begin position="83"/>
        <end position="120"/>
    </location>
</feature>
<evidence type="ECO:0000313" key="3">
    <source>
        <dbReference type="Proteomes" id="UP000037035"/>
    </source>
</evidence>
<reference evidence="2 3" key="1">
    <citation type="submission" date="2015-08" db="EMBL/GenBank/DDBJ databases">
        <title>Next Generation Sequencing and Analysis of the Genome of Puccinia sorghi L Schw, the Causal Agent of Maize Common Rust.</title>
        <authorList>
            <person name="Rochi L."/>
            <person name="Burguener G."/>
            <person name="Darino M."/>
            <person name="Turjanski A."/>
            <person name="Kreff E."/>
            <person name="Dieguez M.J."/>
            <person name="Sacco F."/>
        </authorList>
    </citation>
    <scope>NUCLEOTIDE SEQUENCE [LARGE SCALE GENOMIC DNA]</scope>
    <source>
        <strain evidence="2 3">RO10H11247</strain>
    </source>
</reference>
<sequence>MKEKDGSTEDEPKAEPITVTKDIARSGASKNAVGGADPTQSSINSAAIDSCKPTDYSAAAPLPPVQSLVRAPKQKVVSELAPSQLATLSQMNRFHPEPREAKPPEPSTKSTGFSQARPDQWPCCCCCRTDATVNTPTPAATLSVASSVATPSSELWATDPAGPSTSNSSTNANRQPAAPQTKPAAAPALRRWLERNAWR</sequence>
<feature type="compositionally biased region" description="Basic and acidic residues" evidence="1">
    <location>
        <begin position="94"/>
        <end position="103"/>
    </location>
</feature>
<evidence type="ECO:0000256" key="1">
    <source>
        <dbReference type="SAM" id="MobiDB-lite"/>
    </source>
</evidence>
<feature type="compositionally biased region" description="Low complexity" evidence="1">
    <location>
        <begin position="176"/>
        <end position="188"/>
    </location>
</feature>
<feature type="compositionally biased region" description="Basic and acidic residues" evidence="1">
    <location>
        <begin position="1"/>
        <end position="14"/>
    </location>
</feature>
<comment type="caution">
    <text evidence="2">The sequence shown here is derived from an EMBL/GenBank/DDBJ whole genome shotgun (WGS) entry which is preliminary data.</text>
</comment>
<dbReference type="STRING" id="27349.A0A0L6UAF7"/>
<dbReference type="VEuPathDB" id="FungiDB:VP01_801g12"/>
<evidence type="ECO:0000313" key="2">
    <source>
        <dbReference type="EMBL" id="KNZ45539.1"/>
    </source>
</evidence>
<proteinExistence type="predicted"/>